<keyword evidence="1" id="KW-0732">Signal</keyword>
<evidence type="ECO:0000313" key="2">
    <source>
        <dbReference type="EMBL" id="MBB4098728.1"/>
    </source>
</evidence>
<comment type="caution">
    <text evidence="2">The sequence shown here is derived from an EMBL/GenBank/DDBJ whole genome shotgun (WGS) entry which is preliminary data.</text>
</comment>
<dbReference type="InterPro" id="IPR008928">
    <property type="entry name" value="6-hairpin_glycosidase_sf"/>
</dbReference>
<keyword evidence="3" id="KW-1185">Reference proteome</keyword>
<accession>A0A7W6JSH7</accession>
<dbReference type="GO" id="GO:0005975">
    <property type="term" value="P:carbohydrate metabolic process"/>
    <property type="evidence" value="ECO:0007669"/>
    <property type="project" value="InterPro"/>
</dbReference>
<proteinExistence type="predicted"/>
<feature type="signal peptide" evidence="1">
    <location>
        <begin position="1"/>
        <end position="24"/>
    </location>
</feature>
<name>A0A7W6JSH7_9SPHN</name>
<protein>
    <submittedName>
        <fullName evidence="2">Glycogen debranching enzyme</fullName>
    </submittedName>
</protein>
<dbReference type="EMBL" id="JACIEH010000002">
    <property type="protein sequence ID" value="MBB4098728.1"/>
    <property type="molecule type" value="Genomic_DNA"/>
</dbReference>
<dbReference type="SUPFAM" id="SSF48208">
    <property type="entry name" value="Six-hairpin glycosidases"/>
    <property type="match status" value="1"/>
</dbReference>
<dbReference type="Proteomes" id="UP000557392">
    <property type="component" value="Unassembled WGS sequence"/>
</dbReference>
<reference evidence="2 3" key="1">
    <citation type="submission" date="2020-08" db="EMBL/GenBank/DDBJ databases">
        <title>Genomic Encyclopedia of Type Strains, Phase IV (KMG-IV): sequencing the most valuable type-strain genomes for metagenomic binning, comparative biology and taxonomic classification.</title>
        <authorList>
            <person name="Goeker M."/>
        </authorList>
    </citation>
    <scope>NUCLEOTIDE SEQUENCE [LARGE SCALE GENOMIC DNA]</scope>
    <source>
        <strain evidence="2 3">DSM 101806</strain>
    </source>
</reference>
<dbReference type="AlphaFoldDB" id="A0A7W6JSH7"/>
<evidence type="ECO:0000313" key="3">
    <source>
        <dbReference type="Proteomes" id="UP000557392"/>
    </source>
</evidence>
<dbReference type="RefSeq" id="WP_183997745.1">
    <property type="nucleotide sequence ID" value="NZ_JACIEH010000002.1"/>
</dbReference>
<organism evidence="2 3">
    <name type="scientific">Sphingomonas kyeonggiensis</name>
    <dbReference type="NCBI Taxonomy" id="1268553"/>
    <lineage>
        <taxon>Bacteria</taxon>
        <taxon>Pseudomonadati</taxon>
        <taxon>Pseudomonadota</taxon>
        <taxon>Alphaproteobacteria</taxon>
        <taxon>Sphingomonadales</taxon>
        <taxon>Sphingomonadaceae</taxon>
        <taxon>Sphingomonas</taxon>
    </lineage>
</organism>
<gene>
    <name evidence="2" type="ORF">GGR46_002292</name>
</gene>
<evidence type="ECO:0000256" key="1">
    <source>
        <dbReference type="SAM" id="SignalP"/>
    </source>
</evidence>
<sequence>MRGSMRLLLVSGLLLAGTSTAALAQKRAANAPELAYSLTEGQNLNAFVRDGKVAAHLLLRNGSDPRILVAFPAGNSGVGLWFASVGRPATWRLDQAPRPVTFADGKGRALNGIEAIATIDAARLAPKQAVLSNVRFLRDYQSVSRFPADVEAPARIEGNRILYARDRIDGAPGYSLEIQVLGGRIDNGAIVAGADGRIRLRIVAATGETPLHGLSKAELLNAHAAADPAARNALAFLSYREKFLAGSWRFDTYFGRDTLMSVRLLMPALKNAAVEAGIGSVLARLDDKGDVAHEEGLAEFALVDHKQHGQGGGDTPTLDYAMIDDDYMLAPVAAEYLLNPANRTAAHAFLARDVPSVAHPGTAQPAGALLVRNLRFVLDAAAPFAGDPAWRKLVAVKAGRLTGEWRDSEEGLGRGRYPYDVNAVLVPAALEAADKLTRAGLLDRYLTPADRAALARAHAMAATWRSEAPGLFAVETPAADAAAQVRDYAARVGVPAAPALAALKGQALRYHAIALDDHGKPVPIINSDEGFELLFGHPSPADLQAYVGALARPFPAGLMTDIGLLVANPALASTEVQDRFTPAAYHGAVVWSWQQALFAAGLERQLARTDLPAATRAVLKDAQTRLWRAIQATRATQSSELWSWAFENGRYKVVPFGAGKADVDESNAAQLWSTVYLAVQPPKAPAKKKR</sequence>
<feature type="chain" id="PRO_5030684691" evidence="1">
    <location>
        <begin position="25"/>
        <end position="690"/>
    </location>
</feature>